<evidence type="ECO:0000313" key="4">
    <source>
        <dbReference type="EMBL" id="GMI38330.1"/>
    </source>
</evidence>
<name>A0A9W7L8P2_9STRA</name>
<feature type="compositionally biased region" description="Basic and acidic residues" evidence="3">
    <location>
        <begin position="172"/>
        <end position="189"/>
    </location>
</feature>
<comment type="similarity">
    <text evidence="1">Belongs to the DPCD family.</text>
</comment>
<gene>
    <name evidence="4" type="ORF">TrCOL_g2823</name>
</gene>
<reference evidence="5" key="1">
    <citation type="journal article" date="2023" name="Commun. Biol.">
        <title>Genome analysis of Parmales, the sister group of diatoms, reveals the evolutionary specialization of diatoms from phago-mixotrophs to photoautotrophs.</title>
        <authorList>
            <person name="Ban H."/>
            <person name="Sato S."/>
            <person name="Yoshikawa S."/>
            <person name="Yamada K."/>
            <person name="Nakamura Y."/>
            <person name="Ichinomiya M."/>
            <person name="Sato N."/>
            <person name="Blanc-Mathieu R."/>
            <person name="Endo H."/>
            <person name="Kuwata A."/>
            <person name="Ogata H."/>
        </authorList>
    </citation>
    <scope>NUCLEOTIDE SEQUENCE [LARGE SCALE GENOMIC DNA]</scope>
</reference>
<evidence type="ECO:0000256" key="1">
    <source>
        <dbReference type="ARBA" id="ARBA00010597"/>
    </source>
</evidence>
<dbReference type="InterPro" id="IPR026224">
    <property type="entry name" value="DPCD"/>
</dbReference>
<proteinExistence type="inferred from homology"/>
<keyword evidence="5" id="KW-1185">Reference proteome</keyword>
<accession>A0A9W7L8P2</accession>
<evidence type="ECO:0000256" key="3">
    <source>
        <dbReference type="SAM" id="MobiDB-lite"/>
    </source>
</evidence>
<dbReference type="OrthoDB" id="10256139at2759"/>
<comment type="caution">
    <text evidence="4">The sequence shown here is derived from an EMBL/GenBank/DDBJ whole genome shotgun (WGS) entry which is preliminary data.</text>
</comment>
<dbReference type="PRINTS" id="PR02065">
    <property type="entry name" value="PROTEINDPCD"/>
</dbReference>
<dbReference type="EMBL" id="BRYA01000084">
    <property type="protein sequence ID" value="GMI38330.1"/>
    <property type="molecule type" value="Genomic_DNA"/>
</dbReference>
<evidence type="ECO:0000313" key="5">
    <source>
        <dbReference type="Proteomes" id="UP001165065"/>
    </source>
</evidence>
<feature type="compositionally biased region" description="Gly residues" evidence="3">
    <location>
        <begin position="191"/>
        <end position="201"/>
    </location>
</feature>
<evidence type="ECO:0000256" key="2">
    <source>
        <dbReference type="ARBA" id="ARBA00020330"/>
    </source>
</evidence>
<feature type="region of interest" description="Disordered" evidence="3">
    <location>
        <begin position="172"/>
        <end position="201"/>
    </location>
</feature>
<dbReference type="Pfam" id="PF14913">
    <property type="entry name" value="DPCD"/>
    <property type="match status" value="1"/>
</dbReference>
<protein>
    <recommendedName>
        <fullName evidence="2">Protein DPCD</fullName>
    </recommendedName>
</protein>
<dbReference type="PANTHER" id="PTHR31921:SF1">
    <property type="entry name" value="PROTEIN DPCD"/>
    <property type="match status" value="1"/>
</dbReference>
<dbReference type="AlphaFoldDB" id="A0A9W7L8P2"/>
<dbReference type="Proteomes" id="UP001165065">
    <property type="component" value="Unassembled WGS sequence"/>
</dbReference>
<dbReference type="PANTHER" id="PTHR31921">
    <property type="entry name" value="PROTEIN DPCD"/>
    <property type="match status" value="1"/>
</dbReference>
<organism evidence="4 5">
    <name type="scientific">Triparma columacea</name>
    <dbReference type="NCBI Taxonomy" id="722753"/>
    <lineage>
        <taxon>Eukaryota</taxon>
        <taxon>Sar</taxon>
        <taxon>Stramenopiles</taxon>
        <taxon>Ochrophyta</taxon>
        <taxon>Bolidophyceae</taxon>
        <taxon>Parmales</taxon>
        <taxon>Triparmaceae</taxon>
        <taxon>Triparma</taxon>
    </lineage>
</organism>
<sequence>MYRSDLGRGTTTAIKVSGRLRVQTTYEVSGVEMVEEWSSPTSLLSRRWREASALGKDGEWEWEIGVRPPARVEAGGEIKASDVNPQFIGRDSEDKFVWHVTRCPWPEDNYSVSYDGERDEFVLRTGNRKYYKRWRVPTLVRMGLGGEGLEVRVRWMGDGEDLVVIEVEKNEGVKEEERRRRKEREKAAEGMEGGGGDCKQS</sequence>